<dbReference type="Proteomes" id="UP000245119">
    <property type="component" value="Linkage Group LG1"/>
</dbReference>
<dbReference type="AlphaFoldDB" id="A0A2T7PWH6"/>
<evidence type="ECO:0000313" key="2">
    <source>
        <dbReference type="EMBL" id="PVD37786.1"/>
    </source>
</evidence>
<organism evidence="2 3">
    <name type="scientific">Pomacea canaliculata</name>
    <name type="common">Golden apple snail</name>
    <dbReference type="NCBI Taxonomy" id="400727"/>
    <lineage>
        <taxon>Eukaryota</taxon>
        <taxon>Metazoa</taxon>
        <taxon>Spiralia</taxon>
        <taxon>Lophotrochozoa</taxon>
        <taxon>Mollusca</taxon>
        <taxon>Gastropoda</taxon>
        <taxon>Caenogastropoda</taxon>
        <taxon>Architaenioglossa</taxon>
        <taxon>Ampullarioidea</taxon>
        <taxon>Ampullariidae</taxon>
        <taxon>Pomacea</taxon>
    </lineage>
</organism>
<gene>
    <name evidence="2" type="ORF">C0Q70_00387</name>
</gene>
<accession>A0A2T7PWH6</accession>
<reference evidence="2 3" key="1">
    <citation type="submission" date="2018-04" db="EMBL/GenBank/DDBJ databases">
        <title>The genome of golden apple snail Pomacea canaliculata provides insight into stress tolerance and invasive adaptation.</title>
        <authorList>
            <person name="Liu C."/>
            <person name="Liu B."/>
            <person name="Ren Y."/>
            <person name="Zhang Y."/>
            <person name="Wang H."/>
            <person name="Li S."/>
            <person name="Jiang F."/>
            <person name="Yin L."/>
            <person name="Zhang G."/>
            <person name="Qian W."/>
            <person name="Fan W."/>
        </authorList>
    </citation>
    <scope>NUCLEOTIDE SEQUENCE [LARGE SCALE GENOMIC DNA]</scope>
    <source>
        <strain evidence="2">SZHN2017</strain>
        <tissue evidence="2">Muscle</tissue>
    </source>
</reference>
<dbReference type="SUPFAM" id="SSF81296">
    <property type="entry name" value="E set domains"/>
    <property type="match status" value="1"/>
</dbReference>
<dbReference type="STRING" id="400727.A0A2T7PWH6"/>
<keyword evidence="3" id="KW-1185">Reference proteome</keyword>
<feature type="region of interest" description="Disordered" evidence="1">
    <location>
        <begin position="175"/>
        <end position="195"/>
    </location>
</feature>
<feature type="compositionally biased region" description="Pro residues" evidence="1">
    <location>
        <begin position="94"/>
        <end position="103"/>
    </location>
</feature>
<feature type="region of interest" description="Disordered" evidence="1">
    <location>
        <begin position="140"/>
        <end position="162"/>
    </location>
</feature>
<sequence>MATVHGGTKLCIEGKNLGLGKSDIMEFLLCGSDLLDTIEFESENRIYVTTKPNTPGKGDLWIETVSGGQNVIKNVFTFVDRSAEKTGSLERQIPPAPAVIPPSPERDVPQQPSPLPTRVIPTLKIEGELRVQDKVISSSEHNLSLHRSSSQQEKSTTLLGSTTLPRVKSSCSMLTEHDREQQSDNGGRFRKNYQKHTRGASESIVAIQRDADGRTSASEKADLQKEIVRLMKENEEFIDTSRLLSVTDKNILISGLRRDNADLHTYIEKLVSRVLEKCPEVLAADDGLKMPTKK</sequence>
<evidence type="ECO:0000256" key="1">
    <source>
        <dbReference type="SAM" id="MobiDB-lite"/>
    </source>
</evidence>
<evidence type="ECO:0000313" key="3">
    <source>
        <dbReference type="Proteomes" id="UP000245119"/>
    </source>
</evidence>
<dbReference type="InterPro" id="IPR014756">
    <property type="entry name" value="Ig_E-set"/>
</dbReference>
<feature type="region of interest" description="Disordered" evidence="1">
    <location>
        <begin position="86"/>
        <end position="118"/>
    </location>
</feature>
<proteinExistence type="predicted"/>
<protein>
    <recommendedName>
        <fullName evidence="4">IPT/TIG domain-containing protein</fullName>
    </recommendedName>
</protein>
<comment type="caution">
    <text evidence="2">The sequence shown here is derived from an EMBL/GenBank/DDBJ whole genome shotgun (WGS) entry which is preliminary data.</text>
</comment>
<dbReference type="EMBL" id="PZQS01000001">
    <property type="protein sequence ID" value="PVD37786.1"/>
    <property type="molecule type" value="Genomic_DNA"/>
</dbReference>
<dbReference type="OrthoDB" id="26242at2759"/>
<dbReference type="InterPro" id="IPR013783">
    <property type="entry name" value="Ig-like_fold"/>
</dbReference>
<evidence type="ECO:0008006" key="4">
    <source>
        <dbReference type="Google" id="ProtNLM"/>
    </source>
</evidence>
<name>A0A2T7PWH6_POMCA</name>
<dbReference type="CDD" id="cd00102">
    <property type="entry name" value="IPT"/>
    <property type="match status" value="1"/>
</dbReference>
<dbReference type="Gene3D" id="2.60.40.10">
    <property type="entry name" value="Immunoglobulins"/>
    <property type="match status" value="1"/>
</dbReference>